<protein>
    <submittedName>
        <fullName evidence="3">DUF4179 domain-containing protein</fullName>
    </submittedName>
</protein>
<feature type="transmembrane region" description="Helical" evidence="1">
    <location>
        <begin position="46"/>
        <end position="64"/>
    </location>
</feature>
<dbReference type="Proteomes" id="UP001172911">
    <property type="component" value="Unassembled WGS sequence"/>
</dbReference>
<reference evidence="3" key="1">
    <citation type="journal article" date="2023" name="J. Hazard. Mater.">
        <title>Anaerobic biodegradation of pyrene and benzo[a]pyrene by a new sulfate-reducing Desulforamulus aquiferis strain DSA.</title>
        <authorList>
            <person name="Zhang Z."/>
            <person name="Sun J."/>
            <person name="Gong X."/>
            <person name="Wang C."/>
            <person name="Wang H."/>
        </authorList>
    </citation>
    <scope>NUCLEOTIDE SEQUENCE</scope>
    <source>
        <strain evidence="3">DSA</strain>
    </source>
</reference>
<proteinExistence type="predicted"/>
<keyword evidence="1" id="KW-1133">Transmembrane helix</keyword>
<dbReference type="Pfam" id="PF13786">
    <property type="entry name" value="DUF4179"/>
    <property type="match status" value="1"/>
</dbReference>
<keyword evidence="1" id="KW-0812">Transmembrane</keyword>
<keyword evidence="4" id="KW-1185">Reference proteome</keyword>
<evidence type="ECO:0000259" key="2">
    <source>
        <dbReference type="Pfam" id="PF13786"/>
    </source>
</evidence>
<dbReference type="InterPro" id="IPR025436">
    <property type="entry name" value="DUF4179"/>
</dbReference>
<comment type="caution">
    <text evidence="3">The sequence shown here is derived from an EMBL/GenBank/DDBJ whole genome shotgun (WGS) entry which is preliminary data.</text>
</comment>
<feature type="domain" description="DUF4179" evidence="2">
    <location>
        <begin position="44"/>
        <end position="129"/>
    </location>
</feature>
<evidence type="ECO:0000256" key="1">
    <source>
        <dbReference type="SAM" id="Phobius"/>
    </source>
</evidence>
<gene>
    <name evidence="3" type="ORF">P6N53_05050</name>
</gene>
<organism evidence="3 4">
    <name type="scientific">Desulforamulus aquiferis</name>
    <dbReference type="NCBI Taxonomy" id="1397668"/>
    <lineage>
        <taxon>Bacteria</taxon>
        <taxon>Bacillati</taxon>
        <taxon>Bacillota</taxon>
        <taxon>Clostridia</taxon>
        <taxon>Eubacteriales</taxon>
        <taxon>Peptococcaceae</taxon>
        <taxon>Desulforamulus</taxon>
    </lineage>
</organism>
<sequence>MRLLNNIEELLKKRKDQLDQLEVPEELETKLRSALVKSKKPRIRGWAIRVAVACLAVLVISYNFSTFAYYGKNLVGYDNVMNGALKELNELGKGQIIGTSFTFENGLTITLDGIMLDDNQLLAFYRIKDPTEKVDLQQLHHHIEIEGFLGRYYMKSGQGELDEETGDMKWMASFEVPQFFEKKLHLKVGISEGGMTKEGEIVFHLDRDKAMKNTLKKNINQTIKVDGTKIHLESILASPTRTAITGTIQNILELAIDQLRDERIRPKNLSIKLIANGKYVPEQGAGMSTDMKGITFEYYFEPLPENIQSVQIEIDSISADYDVKEEVSLKKDMEKLNLEVLDQKIEINKLYQSQESTYVTITTDETTTLTRVYLMIDGKKVELKETITDDYSKLGDGRVLHTRTLNFPATGQDYKLEIERMTFLKSYNKIIDIPVNE</sequence>
<keyword evidence="1" id="KW-0472">Membrane</keyword>
<dbReference type="Gene3D" id="2.60.40.1630">
    <property type="entry name" value="bacillus anthracis domain"/>
    <property type="match status" value="1"/>
</dbReference>
<evidence type="ECO:0000313" key="3">
    <source>
        <dbReference type="EMBL" id="MDO7786589.1"/>
    </source>
</evidence>
<dbReference type="RefSeq" id="WP_304541651.1">
    <property type="nucleotide sequence ID" value="NZ_JARPTC010000006.1"/>
</dbReference>
<reference evidence="3" key="2">
    <citation type="submission" date="2023-03" db="EMBL/GenBank/DDBJ databases">
        <authorList>
            <person name="Zhang Z."/>
        </authorList>
    </citation>
    <scope>NUCLEOTIDE SEQUENCE</scope>
    <source>
        <strain evidence="3">DSA</strain>
    </source>
</reference>
<evidence type="ECO:0000313" key="4">
    <source>
        <dbReference type="Proteomes" id="UP001172911"/>
    </source>
</evidence>
<dbReference type="AlphaFoldDB" id="A0AAW7ZAC7"/>
<dbReference type="EMBL" id="JARPTC010000006">
    <property type="protein sequence ID" value="MDO7786589.1"/>
    <property type="molecule type" value="Genomic_DNA"/>
</dbReference>
<accession>A0AAW7ZAC7</accession>
<name>A0AAW7ZAC7_9FIRM</name>